<proteinExistence type="inferred from homology"/>
<accession>A0AAW0V4Z4</accession>
<organism evidence="11 12">
    <name type="scientific">Scylla paramamosain</name>
    <name type="common">Mud crab</name>
    <dbReference type="NCBI Taxonomy" id="85552"/>
    <lineage>
        <taxon>Eukaryota</taxon>
        <taxon>Metazoa</taxon>
        <taxon>Ecdysozoa</taxon>
        <taxon>Arthropoda</taxon>
        <taxon>Crustacea</taxon>
        <taxon>Multicrustacea</taxon>
        <taxon>Malacostraca</taxon>
        <taxon>Eumalacostraca</taxon>
        <taxon>Eucarida</taxon>
        <taxon>Decapoda</taxon>
        <taxon>Pleocyemata</taxon>
        <taxon>Brachyura</taxon>
        <taxon>Eubrachyura</taxon>
        <taxon>Portunoidea</taxon>
        <taxon>Portunidae</taxon>
        <taxon>Portuninae</taxon>
        <taxon>Scylla</taxon>
    </lineage>
</organism>
<keyword evidence="8 9" id="KW-0325">Glycoprotein</keyword>
<name>A0AAW0V4Z4_SCYPA</name>
<dbReference type="PANTHER" id="PTHR12137:SF54">
    <property type="entry name" value="CARBOHYDRATE SULFOTRANSFERASE"/>
    <property type="match status" value="1"/>
</dbReference>
<dbReference type="AlphaFoldDB" id="A0AAW0V4Z4"/>
<dbReference type="GO" id="GO:0008146">
    <property type="term" value="F:sulfotransferase activity"/>
    <property type="evidence" value="ECO:0007669"/>
    <property type="project" value="InterPro"/>
</dbReference>
<keyword evidence="5" id="KW-1133">Transmembrane helix</keyword>
<keyword evidence="12" id="KW-1185">Reference proteome</keyword>
<evidence type="ECO:0000256" key="9">
    <source>
        <dbReference type="RuleBase" id="RU364020"/>
    </source>
</evidence>
<dbReference type="GO" id="GO:0000139">
    <property type="term" value="C:Golgi membrane"/>
    <property type="evidence" value="ECO:0007669"/>
    <property type="project" value="UniProtKB-SubCell"/>
</dbReference>
<dbReference type="InterPro" id="IPR005331">
    <property type="entry name" value="Sulfotransferase"/>
</dbReference>
<keyword evidence="9" id="KW-0119">Carbohydrate metabolism</keyword>
<keyword evidence="4" id="KW-0812">Transmembrane</keyword>
<evidence type="ECO:0000313" key="11">
    <source>
        <dbReference type="EMBL" id="KAK8406578.1"/>
    </source>
</evidence>
<dbReference type="GO" id="GO:0016051">
    <property type="term" value="P:carbohydrate biosynthetic process"/>
    <property type="evidence" value="ECO:0007669"/>
    <property type="project" value="InterPro"/>
</dbReference>
<keyword evidence="9" id="KW-0735">Signal-anchor</keyword>
<dbReference type="EMBL" id="JARAKH010000002">
    <property type="protein sequence ID" value="KAK8406578.1"/>
    <property type="molecule type" value="Genomic_DNA"/>
</dbReference>
<gene>
    <name evidence="11" type="ORF">O3P69_007293</name>
</gene>
<keyword evidence="6 9" id="KW-0333">Golgi apparatus</keyword>
<keyword evidence="7" id="KW-0472">Membrane</keyword>
<dbReference type="InterPro" id="IPR018011">
    <property type="entry name" value="Carb_sulfotrans_8-10"/>
</dbReference>
<comment type="caution">
    <text evidence="11">The sequence shown here is derived from an EMBL/GenBank/DDBJ whole genome shotgun (WGS) entry which is preliminary data.</text>
</comment>
<evidence type="ECO:0000256" key="8">
    <source>
        <dbReference type="ARBA" id="ARBA00023180"/>
    </source>
</evidence>
<evidence type="ECO:0000256" key="4">
    <source>
        <dbReference type="ARBA" id="ARBA00022692"/>
    </source>
</evidence>
<feature type="compositionally biased region" description="Polar residues" evidence="10">
    <location>
        <begin position="56"/>
        <end position="72"/>
    </location>
</feature>
<dbReference type="PANTHER" id="PTHR12137">
    <property type="entry name" value="CARBOHYDRATE SULFOTRANSFERASE"/>
    <property type="match status" value="1"/>
</dbReference>
<evidence type="ECO:0000313" key="12">
    <source>
        <dbReference type="Proteomes" id="UP001487740"/>
    </source>
</evidence>
<keyword evidence="3 9" id="KW-0808">Transferase</keyword>
<evidence type="ECO:0000256" key="6">
    <source>
        <dbReference type="ARBA" id="ARBA00023034"/>
    </source>
</evidence>
<dbReference type="Proteomes" id="UP001487740">
    <property type="component" value="Unassembled WGS sequence"/>
</dbReference>
<evidence type="ECO:0000256" key="3">
    <source>
        <dbReference type="ARBA" id="ARBA00022679"/>
    </source>
</evidence>
<evidence type="ECO:0000256" key="5">
    <source>
        <dbReference type="ARBA" id="ARBA00022989"/>
    </source>
</evidence>
<reference evidence="11 12" key="1">
    <citation type="submission" date="2023-03" db="EMBL/GenBank/DDBJ databases">
        <title>High-quality genome of Scylla paramamosain provides insights in environmental adaptation.</title>
        <authorList>
            <person name="Zhang L."/>
        </authorList>
    </citation>
    <scope>NUCLEOTIDE SEQUENCE [LARGE SCALE GENOMIC DNA]</scope>
    <source>
        <strain evidence="11">LZ_2023a</strain>
        <tissue evidence="11">Muscle</tissue>
    </source>
</reference>
<evidence type="ECO:0000256" key="2">
    <source>
        <dbReference type="ARBA" id="ARBA00006339"/>
    </source>
</evidence>
<dbReference type="EC" id="2.8.2.-" evidence="9"/>
<protein>
    <recommendedName>
        <fullName evidence="9">Carbohydrate sulfotransferase</fullName>
        <ecNumber evidence="9">2.8.2.-</ecNumber>
    </recommendedName>
</protein>
<feature type="region of interest" description="Disordered" evidence="10">
    <location>
        <begin position="49"/>
        <end position="72"/>
    </location>
</feature>
<evidence type="ECO:0000256" key="7">
    <source>
        <dbReference type="ARBA" id="ARBA00023136"/>
    </source>
</evidence>
<sequence>MLQPFHRDPAPSVRRRRVPRLGLALGTPWRETDRTTYDDSLSNGTAASILRDHKSTNVTESGGSTTTKTPDPNSWMRLMEERFAERLSRMKAACRRHGASLEYSVSRTLMRNLFYSKKYKLMMCAVGKAGSTTWKSHILAIAGRVVSPKIVHDIPSLQASQQLGIMGTRAAMLSAATTTVMTVRHPLDRLVSAYRDKFRNGALMPTTNPFSQKALKHLARQGERGLVSFTFTEFLKHVLVDQKEERVENAHWRNYYRTCSPCALHYDFILNTETFTEDLKYIVNKLGITEVDVEWKLNAQAHTTASAHYVHYYTNITQALLRRVLHKYEVDFQMFGYEVPATLKALLK</sequence>
<evidence type="ECO:0000256" key="1">
    <source>
        <dbReference type="ARBA" id="ARBA00004323"/>
    </source>
</evidence>
<evidence type="ECO:0000256" key="10">
    <source>
        <dbReference type="SAM" id="MobiDB-lite"/>
    </source>
</evidence>
<comment type="subcellular location">
    <subcellularLocation>
        <location evidence="1 9">Golgi apparatus membrane</location>
        <topology evidence="1 9">Single-pass type II membrane protein</topology>
    </subcellularLocation>
</comment>
<comment type="similarity">
    <text evidence="2 9">Belongs to the sulfotransferase 2 family.</text>
</comment>
<dbReference type="Pfam" id="PF03567">
    <property type="entry name" value="Sulfotransfer_2"/>
    <property type="match status" value="1"/>
</dbReference>